<dbReference type="PANTHER" id="PTHR30353">
    <property type="entry name" value="INNER MEMBRANE PROTEIN DEDA-RELATED"/>
    <property type="match status" value="1"/>
</dbReference>
<dbReference type="Proteomes" id="UP001224418">
    <property type="component" value="Unassembled WGS sequence"/>
</dbReference>
<feature type="transmembrane region" description="Helical" evidence="7">
    <location>
        <begin position="69"/>
        <end position="90"/>
    </location>
</feature>
<keyword evidence="5 7" id="KW-1133">Transmembrane helix</keyword>
<feature type="transmembrane region" description="Helical" evidence="7">
    <location>
        <begin position="30"/>
        <end position="49"/>
    </location>
</feature>
<feature type="transmembrane region" description="Helical" evidence="7">
    <location>
        <begin position="155"/>
        <end position="177"/>
    </location>
</feature>
<feature type="transmembrane region" description="Helical" evidence="7">
    <location>
        <begin position="189"/>
        <end position="211"/>
    </location>
</feature>
<dbReference type="Pfam" id="PF09335">
    <property type="entry name" value="VTT_dom"/>
    <property type="match status" value="1"/>
</dbReference>
<keyword evidence="6 7" id="KW-0472">Membrane</keyword>
<comment type="subcellular location">
    <subcellularLocation>
        <location evidence="1 7">Cell membrane</location>
        <topology evidence="1 7">Multi-pass membrane protein</topology>
    </subcellularLocation>
</comment>
<keyword evidence="10" id="KW-1185">Reference proteome</keyword>
<dbReference type="PANTHER" id="PTHR30353:SF0">
    <property type="entry name" value="TRANSMEMBRANE PROTEIN"/>
    <property type="match status" value="1"/>
</dbReference>
<comment type="similarity">
    <text evidence="2 7">Belongs to the DedA family.</text>
</comment>
<gene>
    <name evidence="9" type="ORF">QOZ93_002303</name>
</gene>
<dbReference type="InterPro" id="IPR032818">
    <property type="entry name" value="DedA-like"/>
</dbReference>
<evidence type="ECO:0000256" key="4">
    <source>
        <dbReference type="ARBA" id="ARBA00022692"/>
    </source>
</evidence>
<proteinExistence type="inferred from homology"/>
<evidence type="ECO:0000256" key="6">
    <source>
        <dbReference type="ARBA" id="ARBA00023136"/>
    </source>
</evidence>
<evidence type="ECO:0000256" key="3">
    <source>
        <dbReference type="ARBA" id="ARBA00022475"/>
    </source>
</evidence>
<evidence type="ECO:0000256" key="7">
    <source>
        <dbReference type="RuleBase" id="RU367016"/>
    </source>
</evidence>
<keyword evidence="4 7" id="KW-0812">Transmembrane</keyword>
<dbReference type="InterPro" id="IPR032816">
    <property type="entry name" value="VTT_dom"/>
</dbReference>
<protein>
    <submittedName>
        <fullName evidence="9">Membrane-associated protein</fullName>
    </submittedName>
</protein>
<evidence type="ECO:0000256" key="1">
    <source>
        <dbReference type="ARBA" id="ARBA00004651"/>
    </source>
</evidence>
<evidence type="ECO:0000256" key="2">
    <source>
        <dbReference type="ARBA" id="ARBA00010792"/>
    </source>
</evidence>
<evidence type="ECO:0000256" key="5">
    <source>
        <dbReference type="ARBA" id="ARBA00022989"/>
    </source>
</evidence>
<evidence type="ECO:0000313" key="9">
    <source>
        <dbReference type="EMBL" id="MDQ0480555.1"/>
    </source>
</evidence>
<reference evidence="9 10" key="1">
    <citation type="submission" date="2023-07" db="EMBL/GenBank/DDBJ databases">
        <title>Genomic Encyclopedia of Type Strains, Phase IV (KMG-IV): sequencing the most valuable type-strain genomes for metagenomic binning, comparative biology and taxonomic classification.</title>
        <authorList>
            <person name="Goeker M."/>
        </authorList>
    </citation>
    <scope>NUCLEOTIDE SEQUENCE [LARGE SCALE GENOMIC DNA]</scope>
    <source>
        <strain evidence="9 10">DSM 1400</strain>
    </source>
</reference>
<feature type="domain" description="VTT" evidence="8">
    <location>
        <begin position="50"/>
        <end position="175"/>
    </location>
</feature>
<organism evidence="9 10">
    <name type="scientific">Hathewaya limosa</name>
    <name type="common">Clostridium limosum</name>
    <dbReference type="NCBI Taxonomy" id="1536"/>
    <lineage>
        <taxon>Bacteria</taxon>
        <taxon>Bacillati</taxon>
        <taxon>Bacillota</taxon>
        <taxon>Clostridia</taxon>
        <taxon>Eubacteriales</taxon>
        <taxon>Clostridiaceae</taxon>
        <taxon>Hathewaya</taxon>
    </lineage>
</organism>
<evidence type="ECO:0000313" key="10">
    <source>
        <dbReference type="Proteomes" id="UP001224418"/>
    </source>
</evidence>
<keyword evidence="3 7" id="KW-1003">Cell membrane</keyword>
<evidence type="ECO:0000259" key="8">
    <source>
        <dbReference type="Pfam" id="PF09335"/>
    </source>
</evidence>
<name>A0ABU0JTY5_HATLI</name>
<sequence length="230" mass="26253">MELIIYILHIVLHLDKYLGLIISWLGFKTYIVLFLIIFIGGAFIITPFLPGNSLLFISGTFAALESLNVYVLVISLLLASILGGSVNYHIGRFLGEKIINNKIGKLILKPKYIEKTNEFYKRNGGKTLILSKYVPIVRTFASFMAGMGKMSYKKFVAYNILGSILWVIPMNMIGYLFGNMPFVKNNYSFVMGILIMVYIIIGVLTFIRYIIRNRNRKLEIRNKDNDAIEL</sequence>
<accession>A0ABU0JTY5</accession>
<feature type="transmembrane region" description="Helical" evidence="7">
    <location>
        <begin position="6"/>
        <end position="25"/>
    </location>
</feature>
<dbReference type="RefSeq" id="WP_307356602.1">
    <property type="nucleotide sequence ID" value="NZ_BAAACJ010000010.1"/>
</dbReference>
<dbReference type="EMBL" id="JAUSWN010000022">
    <property type="protein sequence ID" value="MDQ0480555.1"/>
    <property type="molecule type" value="Genomic_DNA"/>
</dbReference>
<comment type="caution">
    <text evidence="9">The sequence shown here is derived from an EMBL/GenBank/DDBJ whole genome shotgun (WGS) entry which is preliminary data.</text>
</comment>